<reference evidence="1 2" key="1">
    <citation type="submission" date="2013-03" db="EMBL/GenBank/DDBJ databases">
        <title>Draft genome sequence of Gracibacillus halophilus YIM-C55.5, a moderately halophilic and thermophilic organism from the Xiaochaidamu salt lake.</title>
        <authorList>
            <person name="Sugumar T."/>
            <person name="Polireddy D.R."/>
            <person name="Antony A."/>
            <person name="Madhava Y.R."/>
            <person name="Sivakumar N."/>
        </authorList>
    </citation>
    <scope>NUCLEOTIDE SEQUENCE [LARGE SCALE GENOMIC DNA]</scope>
    <source>
        <strain evidence="1 2">YIM-C55.5</strain>
    </source>
</reference>
<dbReference type="EMBL" id="APML01000085">
    <property type="protein sequence ID" value="ENH95627.1"/>
    <property type="molecule type" value="Genomic_DNA"/>
</dbReference>
<sequence>MVDTKYSNEDKILLQIAQNVSEDWFSDNPLLRNVDNVNWEILFEKANHHKIFLLTYARINEIIPDKYKQIYENRYDFIIEKRKKYISELKYIIEVSKRKKVDFILVKGLALSESIYNNLYERDFGDLDILVSKDQTSRFCDILSGVGYKRSVTNDGFIPFDEEISTEKGIFHEYWYYRKVGKNNLLIEVKNSTSAIPERLIDQFFYNRDKINIENFEVDTLDITHNFLHLCANTYSDTEKRLGVEHNVRLRDYIDVYMYI</sequence>
<evidence type="ECO:0000313" key="2">
    <source>
        <dbReference type="Proteomes" id="UP000012283"/>
    </source>
</evidence>
<dbReference type="InterPro" id="IPR039498">
    <property type="entry name" value="NTP_transf_5"/>
</dbReference>
<dbReference type="STRING" id="1308866.J416_15057"/>
<keyword evidence="2" id="KW-1185">Reference proteome</keyword>
<dbReference type="PATRIC" id="fig|1308866.3.peg.3029"/>
<gene>
    <name evidence="1" type="ORF">J416_15057</name>
</gene>
<name>N4WHH0_9BACI</name>
<protein>
    <submittedName>
        <fullName evidence="1">Uncharacterized protein</fullName>
    </submittedName>
</protein>
<accession>N4WHH0</accession>
<evidence type="ECO:0000313" key="1">
    <source>
        <dbReference type="EMBL" id="ENH95627.1"/>
    </source>
</evidence>
<dbReference type="eggNOG" id="COG1216">
    <property type="taxonomic scope" value="Bacteria"/>
</dbReference>
<dbReference type="RefSeq" id="WP_003474417.1">
    <property type="nucleotide sequence ID" value="NZ_APML01000085.1"/>
</dbReference>
<proteinExistence type="predicted"/>
<dbReference type="Gene3D" id="3.30.460.40">
    <property type="match status" value="1"/>
</dbReference>
<dbReference type="Proteomes" id="UP000012283">
    <property type="component" value="Unassembled WGS sequence"/>
</dbReference>
<dbReference type="OrthoDB" id="2613558at2"/>
<dbReference type="AlphaFoldDB" id="N4WHH0"/>
<dbReference type="Pfam" id="PF14907">
    <property type="entry name" value="NTP_transf_5"/>
    <property type="match status" value="1"/>
</dbReference>
<comment type="caution">
    <text evidence="1">The sequence shown here is derived from an EMBL/GenBank/DDBJ whole genome shotgun (WGS) entry which is preliminary data.</text>
</comment>
<organism evidence="1 2">
    <name type="scientific">Gracilibacillus halophilus YIM-C55.5</name>
    <dbReference type="NCBI Taxonomy" id="1308866"/>
    <lineage>
        <taxon>Bacteria</taxon>
        <taxon>Bacillati</taxon>
        <taxon>Bacillota</taxon>
        <taxon>Bacilli</taxon>
        <taxon>Bacillales</taxon>
        <taxon>Bacillaceae</taxon>
        <taxon>Gracilibacillus</taxon>
    </lineage>
</organism>